<protein>
    <submittedName>
        <fullName evidence="3">DUF4126 domain-containing protein</fullName>
    </submittedName>
</protein>
<feature type="domain" description="DUF4126" evidence="2">
    <location>
        <begin position="4"/>
        <end position="182"/>
    </location>
</feature>
<keyword evidence="1" id="KW-0812">Transmembrane</keyword>
<organism evidence="3 4">
    <name type="scientific">Nocardiopsis suaedae</name>
    <dbReference type="NCBI Taxonomy" id="3018444"/>
    <lineage>
        <taxon>Bacteria</taxon>
        <taxon>Bacillati</taxon>
        <taxon>Actinomycetota</taxon>
        <taxon>Actinomycetes</taxon>
        <taxon>Streptosporangiales</taxon>
        <taxon>Nocardiopsidaceae</taxon>
        <taxon>Nocardiopsis</taxon>
    </lineage>
</organism>
<name>A0ABT4TRE2_9ACTN</name>
<proteinExistence type="predicted"/>
<dbReference type="Proteomes" id="UP001165685">
    <property type="component" value="Unassembled WGS sequence"/>
</dbReference>
<evidence type="ECO:0000256" key="1">
    <source>
        <dbReference type="SAM" id="Phobius"/>
    </source>
</evidence>
<accession>A0ABT4TRE2</accession>
<dbReference type="Pfam" id="PF13548">
    <property type="entry name" value="DUF4126"/>
    <property type="match status" value="1"/>
</dbReference>
<dbReference type="EMBL" id="JAQFWP010000043">
    <property type="protein sequence ID" value="MDA2806930.1"/>
    <property type="molecule type" value="Genomic_DNA"/>
</dbReference>
<evidence type="ECO:0000259" key="2">
    <source>
        <dbReference type="Pfam" id="PF13548"/>
    </source>
</evidence>
<feature type="transmembrane region" description="Helical" evidence="1">
    <location>
        <begin position="130"/>
        <end position="146"/>
    </location>
</feature>
<sequence>MLELLTGAGLASSAGLNAYIPLLAAGLLSRFTPLFELGPSWAWLEHPATLVILGVLLAVELLADKVPAVDSVNDAVQTLIRPTSGGITFGAGASSFTTDMDTGDGSWWPIVAGAVIALVFHGLKSVSRPVLNTATFGVGGPVASFIEDGISAVTSFLAIVLPILVLIVVPVTLAAGIWAWRRRRRKKRERAGAEAA</sequence>
<dbReference type="RefSeq" id="WP_270679562.1">
    <property type="nucleotide sequence ID" value="NZ_JAQFWP010000043.1"/>
</dbReference>
<keyword evidence="1" id="KW-0472">Membrane</keyword>
<feature type="transmembrane region" description="Helical" evidence="1">
    <location>
        <begin position="6"/>
        <end position="29"/>
    </location>
</feature>
<feature type="transmembrane region" description="Helical" evidence="1">
    <location>
        <begin position="106"/>
        <end position="123"/>
    </location>
</feature>
<feature type="transmembrane region" description="Helical" evidence="1">
    <location>
        <begin position="152"/>
        <end position="180"/>
    </location>
</feature>
<keyword evidence="4" id="KW-1185">Reference proteome</keyword>
<keyword evidence="1" id="KW-1133">Transmembrane helix</keyword>
<evidence type="ECO:0000313" key="3">
    <source>
        <dbReference type="EMBL" id="MDA2806930.1"/>
    </source>
</evidence>
<dbReference type="InterPro" id="IPR025196">
    <property type="entry name" value="DUF4126"/>
</dbReference>
<comment type="caution">
    <text evidence="3">The sequence shown here is derived from an EMBL/GenBank/DDBJ whole genome shotgun (WGS) entry which is preliminary data.</text>
</comment>
<evidence type="ECO:0000313" key="4">
    <source>
        <dbReference type="Proteomes" id="UP001165685"/>
    </source>
</evidence>
<reference evidence="3" key="1">
    <citation type="submission" date="2023-01" db="EMBL/GenBank/DDBJ databases">
        <title>Draft genome sequence of Nocardiopsis sp. LSu2-4 isolated from halophytes.</title>
        <authorList>
            <person name="Duangmal K."/>
            <person name="Chantavorakit T."/>
        </authorList>
    </citation>
    <scope>NUCLEOTIDE SEQUENCE</scope>
    <source>
        <strain evidence="3">LSu2-4</strain>
    </source>
</reference>
<gene>
    <name evidence="3" type="ORF">O4U47_20665</name>
</gene>